<proteinExistence type="predicted"/>
<protein>
    <recommendedName>
        <fullName evidence="3">McbB family protein</fullName>
    </recommendedName>
</protein>
<dbReference type="RefSeq" id="WP_208227282.1">
    <property type="nucleotide sequence ID" value="NZ_CP050854.1"/>
</dbReference>
<dbReference type="Proteomes" id="UP000671960">
    <property type="component" value="Chromosome"/>
</dbReference>
<organism evidence="1 2">
    <name type="scientific">Brenneria izadpanahii</name>
    <dbReference type="NCBI Taxonomy" id="2722756"/>
    <lineage>
        <taxon>Bacteria</taxon>
        <taxon>Pseudomonadati</taxon>
        <taxon>Pseudomonadota</taxon>
        <taxon>Gammaproteobacteria</taxon>
        <taxon>Enterobacterales</taxon>
        <taxon>Pectobacteriaceae</taxon>
        <taxon>Brenneria</taxon>
    </lineage>
</organism>
<evidence type="ECO:0000313" key="2">
    <source>
        <dbReference type="Proteomes" id="UP000671960"/>
    </source>
</evidence>
<accession>A0ABX7UZG2</accession>
<evidence type="ECO:0008006" key="3">
    <source>
        <dbReference type="Google" id="ProtNLM"/>
    </source>
</evidence>
<evidence type="ECO:0000313" key="1">
    <source>
        <dbReference type="EMBL" id="QTF08944.1"/>
    </source>
</evidence>
<name>A0ABX7UZG2_9GAMM</name>
<sequence>MLYSRTPVSISQSAGKTVMYTPKGVFVVDDCVMSKLLATISAEIVVTYDFLIKKWVAYGGDMDKQEEVINYLTNETQVLIKLSDRYLMRDIHFITDEKSVLLLFENDCSILSFYTINEYFETNSLNDNAILIFFLPVWPKREQIERLMNGTKSNQLCLFVFIIGEYAVISHIWSKSLCNPCMLCVYDYLMDRVYYDSENKINSLSNAMLYLEHLYHSTLPEVKPDLLDLAFICRVVMQDVDILSGKGRSVFAECNTEHTKIINMYTLEKQEMDIPFSFRCDCLLHYHKSKEQTNV</sequence>
<gene>
    <name evidence="1" type="ORF">HC231_14275</name>
</gene>
<reference evidence="1 2" key="1">
    <citation type="submission" date="2020-03" db="EMBL/GenBank/DDBJ databases">
        <authorList>
            <person name="Bakhshi Ganjeh M."/>
        </authorList>
    </citation>
    <scope>NUCLEOTIDE SEQUENCE [LARGE SCALE GENOMIC DNA]</scope>
    <source>
        <strain evidence="2">Iran 50</strain>
    </source>
</reference>
<keyword evidence="2" id="KW-1185">Reference proteome</keyword>
<dbReference type="EMBL" id="CP050854">
    <property type="protein sequence ID" value="QTF08944.1"/>
    <property type="molecule type" value="Genomic_DNA"/>
</dbReference>